<evidence type="ECO:0000313" key="2">
    <source>
        <dbReference type="Proteomes" id="UP001164539"/>
    </source>
</evidence>
<proteinExistence type="predicted"/>
<sequence length="443" mass="48760">MGFFKLVSLLFTLYVFIPAPVSSNISLSTEELAQIPVKFLDFAKKAEVFVWMVNIRRKIHENPELGFEEFETNKLIRAELDQMGIPYKYPVAVTGIVGYIGTGQPPFVAIRADMDALPIQEAVEWEHKSKVPGKMHACGHDAHVAMLLGAAKMLQEHRHEIQGTIVLVFQPAEEGGGGANQMLDAGVLENVEAIFALHVTSHFPIGTVASRPGPIMAASGFFEAVIIGKGGHAAIPQHTIDPILAASNVIVSLQHLVSREADPLDSQVVSIGKFQGGGAFNVIPDSVTIGGTIRAFSKESFIQLKQRVEEVIVRQASVQRCNAIVNFNDKPLYPVTVNNKDLHKHYQKVATDMLGIHNLKEMQPLMGAEDFSFLAEAIPGYLYHLGMNDKTKGRFEIWHSPNFTVNEDVLPYGAALHASMATRYLLENQPKTTSLKESHHDEL</sequence>
<evidence type="ECO:0000313" key="1">
    <source>
        <dbReference type="EMBL" id="KAJ4708580.1"/>
    </source>
</evidence>
<keyword evidence="2" id="KW-1185">Reference proteome</keyword>
<comment type="caution">
    <text evidence="1">The sequence shown here is derived from an EMBL/GenBank/DDBJ whole genome shotgun (WGS) entry which is preliminary data.</text>
</comment>
<gene>
    <name evidence="1" type="ORF">OWV82_018504</name>
</gene>
<accession>A0ACC1XB95</accession>
<organism evidence="1 2">
    <name type="scientific">Melia azedarach</name>
    <name type="common">Chinaberry tree</name>
    <dbReference type="NCBI Taxonomy" id="155640"/>
    <lineage>
        <taxon>Eukaryota</taxon>
        <taxon>Viridiplantae</taxon>
        <taxon>Streptophyta</taxon>
        <taxon>Embryophyta</taxon>
        <taxon>Tracheophyta</taxon>
        <taxon>Spermatophyta</taxon>
        <taxon>Magnoliopsida</taxon>
        <taxon>eudicotyledons</taxon>
        <taxon>Gunneridae</taxon>
        <taxon>Pentapetalae</taxon>
        <taxon>rosids</taxon>
        <taxon>malvids</taxon>
        <taxon>Sapindales</taxon>
        <taxon>Meliaceae</taxon>
        <taxon>Melia</taxon>
    </lineage>
</organism>
<name>A0ACC1XB95_MELAZ</name>
<protein>
    <submittedName>
        <fullName evidence="1">IAA-amino acid hydrolase ILR1-like</fullName>
    </submittedName>
</protein>
<reference evidence="1 2" key="1">
    <citation type="journal article" date="2023" name="Science">
        <title>Complex scaffold remodeling in plant triterpene biosynthesis.</title>
        <authorList>
            <person name="De La Pena R."/>
            <person name="Hodgson H."/>
            <person name="Liu J.C."/>
            <person name="Stephenson M.J."/>
            <person name="Martin A.C."/>
            <person name="Owen C."/>
            <person name="Harkess A."/>
            <person name="Leebens-Mack J."/>
            <person name="Jimenez L.E."/>
            <person name="Osbourn A."/>
            <person name="Sattely E.S."/>
        </authorList>
    </citation>
    <scope>NUCLEOTIDE SEQUENCE [LARGE SCALE GENOMIC DNA]</scope>
    <source>
        <strain evidence="2">cv. JPN11</strain>
        <tissue evidence="1">Leaf</tissue>
    </source>
</reference>
<dbReference type="EMBL" id="CM051403">
    <property type="protein sequence ID" value="KAJ4708580.1"/>
    <property type="molecule type" value="Genomic_DNA"/>
</dbReference>
<dbReference type="Proteomes" id="UP001164539">
    <property type="component" value="Chromosome 10"/>
</dbReference>